<dbReference type="AlphaFoldDB" id="A0A7C1PA77"/>
<accession>A0A7C1PA77</accession>
<evidence type="ECO:0000313" key="1">
    <source>
        <dbReference type="EMBL" id="HEB45152.1"/>
    </source>
</evidence>
<protein>
    <submittedName>
        <fullName evidence="1">Uncharacterized protein</fullName>
    </submittedName>
</protein>
<sequence>MTDDHILVLAEIRIPLDRIVDQVGAGVSNTLVGASTNPKSGTKKSRTFFVMQRVEQVVAAFDHQQLASGTAGEKEARQRLHDALLRLRTSYLKHKVS</sequence>
<reference evidence="1" key="1">
    <citation type="journal article" date="2020" name="mSystems">
        <title>Genome- and Community-Level Interaction Insights into Carbon Utilization and Element Cycling Functions of Hydrothermarchaeota in Hydrothermal Sediment.</title>
        <authorList>
            <person name="Zhou Z."/>
            <person name="Liu Y."/>
            <person name="Xu W."/>
            <person name="Pan J."/>
            <person name="Luo Z.H."/>
            <person name="Li M."/>
        </authorList>
    </citation>
    <scope>NUCLEOTIDE SEQUENCE [LARGE SCALE GENOMIC DNA]</scope>
    <source>
        <strain evidence="1">SpSt-243</strain>
    </source>
</reference>
<name>A0A7C1PA77_9HYPH</name>
<proteinExistence type="predicted"/>
<comment type="caution">
    <text evidence="1">The sequence shown here is derived from an EMBL/GenBank/DDBJ whole genome shotgun (WGS) entry which is preliminary data.</text>
</comment>
<dbReference type="EMBL" id="DSKI01000822">
    <property type="protein sequence ID" value="HEB45152.1"/>
    <property type="molecule type" value="Genomic_DNA"/>
</dbReference>
<organism evidence="1">
    <name type="scientific">Agrobacterium albertimagni</name>
    <dbReference type="NCBI Taxonomy" id="147266"/>
    <lineage>
        <taxon>Bacteria</taxon>
        <taxon>Pseudomonadati</taxon>
        <taxon>Pseudomonadota</taxon>
        <taxon>Alphaproteobacteria</taxon>
        <taxon>Hyphomicrobiales</taxon>
        <taxon>Rhizobiaceae</taxon>
        <taxon>Rhizobium/Agrobacterium group</taxon>
        <taxon>Agrobacterium</taxon>
    </lineage>
</organism>
<gene>
    <name evidence="1" type="ORF">ENP70_15965</name>
</gene>